<protein>
    <submittedName>
        <fullName evidence="3">Plastid endoribonuclease</fullName>
    </submittedName>
</protein>
<dbReference type="PANTHER" id="PTHR11803">
    <property type="entry name" value="2-IMINOBUTANOATE/2-IMINOPROPANOATE DEAMINASE RIDA"/>
    <property type="match status" value="1"/>
</dbReference>
<dbReference type="GO" id="GO:0005829">
    <property type="term" value="C:cytosol"/>
    <property type="evidence" value="ECO:0007669"/>
    <property type="project" value="TreeGrafter"/>
</dbReference>
<dbReference type="GO" id="GO:0005739">
    <property type="term" value="C:mitochondrion"/>
    <property type="evidence" value="ECO:0007669"/>
    <property type="project" value="TreeGrafter"/>
</dbReference>
<proteinExistence type="evidence at transcript level"/>
<dbReference type="CDD" id="cd00448">
    <property type="entry name" value="YjgF_YER057c_UK114_family"/>
    <property type="match status" value="1"/>
</dbReference>
<dbReference type="NCBIfam" id="TIGR00004">
    <property type="entry name" value="Rid family detoxifying hydrolase"/>
    <property type="match status" value="1"/>
</dbReference>
<dbReference type="AlphaFoldDB" id="Q075M4"/>
<organism evidence="3">
    <name type="scientific">Prototheca wickerhamii</name>
    <dbReference type="NCBI Taxonomy" id="3111"/>
    <lineage>
        <taxon>Eukaryota</taxon>
        <taxon>Viridiplantae</taxon>
        <taxon>Chlorophyta</taxon>
        <taxon>core chlorophytes</taxon>
        <taxon>Trebouxiophyceae</taxon>
        <taxon>Chlorellales</taxon>
        <taxon>Chlorellaceae</taxon>
        <taxon>Prototheca</taxon>
    </lineage>
</organism>
<dbReference type="GO" id="GO:0019239">
    <property type="term" value="F:deaminase activity"/>
    <property type="evidence" value="ECO:0007669"/>
    <property type="project" value="TreeGrafter"/>
</dbReference>
<dbReference type="InterPro" id="IPR006175">
    <property type="entry name" value="YjgF/YER057c/UK114"/>
</dbReference>
<feature type="non-terminal residue" evidence="3">
    <location>
        <position position="153"/>
    </location>
</feature>
<dbReference type="PANTHER" id="PTHR11803:SF39">
    <property type="entry name" value="2-IMINOBUTANOATE_2-IMINOPROPANOATE DEAMINASE"/>
    <property type="match status" value="1"/>
</dbReference>
<dbReference type="InterPro" id="IPR006056">
    <property type="entry name" value="RidA"/>
</dbReference>
<accession>Q075M4</accession>
<evidence type="ECO:0000256" key="2">
    <source>
        <dbReference type="SAM" id="MobiDB-lite"/>
    </source>
</evidence>
<dbReference type="InterPro" id="IPR035959">
    <property type="entry name" value="RutC-like_sf"/>
</dbReference>
<evidence type="ECO:0000313" key="3">
    <source>
        <dbReference type="EMBL" id="ABC24936.1"/>
    </source>
</evidence>
<name>Q075M4_PROWI</name>
<dbReference type="Pfam" id="PF01042">
    <property type="entry name" value="Ribonuc_L-PSP"/>
    <property type="match status" value="1"/>
</dbReference>
<comment type="similarity">
    <text evidence="1">Belongs to the RutC family.</text>
</comment>
<dbReference type="SUPFAM" id="SSF55298">
    <property type="entry name" value="YjgF-like"/>
    <property type="match status" value="1"/>
</dbReference>
<reference evidence="3" key="1">
    <citation type="submission" date="2005-09" db="EMBL/GenBank/DDBJ databases">
        <title>An overview of the metabolic pathways present in the plastid of the non-photosynthetic alga Prototheca wickerhamii.</title>
        <authorList>
            <person name="Borza T.C."/>
            <person name="Lee R.W."/>
        </authorList>
    </citation>
    <scope>NUCLEOTIDE SEQUENCE</scope>
    <source>
        <strain evidence="3">SAG 263-11</strain>
    </source>
</reference>
<dbReference type="FunFam" id="3.30.1330.40:FF:000001">
    <property type="entry name" value="L-PSP family endoribonuclease"/>
    <property type="match status" value="1"/>
</dbReference>
<dbReference type="Gene3D" id="3.30.1330.40">
    <property type="entry name" value="RutC-like"/>
    <property type="match status" value="1"/>
</dbReference>
<evidence type="ECO:0000256" key="1">
    <source>
        <dbReference type="ARBA" id="ARBA00010552"/>
    </source>
</evidence>
<dbReference type="EMBL" id="DQ228179">
    <property type="protein sequence ID" value="ABC24936.1"/>
    <property type="molecule type" value="mRNA"/>
</dbReference>
<sequence length="153" mass="15937">MASLAFRSASIVSFTSAPRHPPAAPAAPKLGAPSPAPSPWSSQREVIATEGAPGAVGAYSQAIKANGFVYVSGQIPLVPGTKNFVSEDVEEQTEQVLTNLGAILKEAGSSFDRVVKTTILMADMADFAKINGVYGRYFPTNPPARAAYAVKAL</sequence>
<feature type="region of interest" description="Disordered" evidence="2">
    <location>
        <begin position="17"/>
        <end position="42"/>
    </location>
</feature>